<comment type="subcellular location">
    <subcellularLocation>
        <location evidence="1">Cell inner membrane</location>
        <topology evidence="1">Single-pass membrane protein</topology>
        <orientation evidence="1">Periplasmic side</orientation>
    </subcellularLocation>
</comment>
<keyword evidence="3" id="KW-0813">Transport</keyword>
<dbReference type="GO" id="GO:0015031">
    <property type="term" value="P:protein transport"/>
    <property type="evidence" value="ECO:0007669"/>
    <property type="project" value="UniProtKB-KW"/>
</dbReference>
<evidence type="ECO:0000256" key="5">
    <source>
        <dbReference type="ARBA" id="ARBA00022519"/>
    </source>
</evidence>
<dbReference type="Gene3D" id="3.30.1150.10">
    <property type="match status" value="1"/>
</dbReference>
<evidence type="ECO:0000256" key="4">
    <source>
        <dbReference type="ARBA" id="ARBA00022475"/>
    </source>
</evidence>
<evidence type="ECO:0000256" key="7">
    <source>
        <dbReference type="ARBA" id="ARBA00022927"/>
    </source>
</evidence>
<dbReference type="InterPro" id="IPR051045">
    <property type="entry name" value="TonB-dependent_transducer"/>
</dbReference>
<evidence type="ECO:0000256" key="2">
    <source>
        <dbReference type="ARBA" id="ARBA00006555"/>
    </source>
</evidence>
<dbReference type="RefSeq" id="WP_169657629.1">
    <property type="nucleotide sequence ID" value="NZ_JABANE010000040.1"/>
</dbReference>
<name>A0A7X9RVA8_9BACT</name>
<dbReference type="GO" id="GO:0098797">
    <property type="term" value="C:plasma membrane protein complex"/>
    <property type="evidence" value="ECO:0007669"/>
    <property type="project" value="TreeGrafter"/>
</dbReference>
<keyword evidence="13" id="KW-1185">Reference proteome</keyword>
<dbReference type="EMBL" id="JABANE010000040">
    <property type="protein sequence ID" value="NME69352.1"/>
    <property type="molecule type" value="Genomic_DNA"/>
</dbReference>
<keyword evidence="4" id="KW-1003">Cell membrane</keyword>
<feature type="domain" description="TonB C-terminal" evidence="11">
    <location>
        <begin position="181"/>
        <end position="272"/>
    </location>
</feature>
<dbReference type="InterPro" id="IPR037682">
    <property type="entry name" value="TonB_C"/>
</dbReference>
<evidence type="ECO:0000256" key="9">
    <source>
        <dbReference type="ARBA" id="ARBA00023136"/>
    </source>
</evidence>
<protein>
    <submittedName>
        <fullName evidence="12">Energy transducer TonB</fullName>
    </submittedName>
</protein>
<keyword evidence="8 10" id="KW-1133">Transmembrane helix</keyword>
<evidence type="ECO:0000256" key="10">
    <source>
        <dbReference type="SAM" id="Phobius"/>
    </source>
</evidence>
<evidence type="ECO:0000259" key="11">
    <source>
        <dbReference type="PROSITE" id="PS52015"/>
    </source>
</evidence>
<dbReference type="GO" id="GO:0015891">
    <property type="term" value="P:siderophore transport"/>
    <property type="evidence" value="ECO:0007669"/>
    <property type="project" value="InterPro"/>
</dbReference>
<dbReference type="Proteomes" id="UP000576082">
    <property type="component" value="Unassembled WGS sequence"/>
</dbReference>
<dbReference type="PROSITE" id="PS52015">
    <property type="entry name" value="TONB_CTD"/>
    <property type="match status" value="1"/>
</dbReference>
<proteinExistence type="inferred from homology"/>
<keyword evidence="9 10" id="KW-0472">Membrane</keyword>
<gene>
    <name evidence="12" type="ORF">HHU12_15355</name>
</gene>
<evidence type="ECO:0000256" key="8">
    <source>
        <dbReference type="ARBA" id="ARBA00022989"/>
    </source>
</evidence>
<keyword evidence="5" id="KW-0997">Cell inner membrane</keyword>
<keyword evidence="6 10" id="KW-0812">Transmembrane</keyword>
<dbReference type="SUPFAM" id="SSF74653">
    <property type="entry name" value="TolA/TonB C-terminal domain"/>
    <property type="match status" value="1"/>
</dbReference>
<evidence type="ECO:0000256" key="1">
    <source>
        <dbReference type="ARBA" id="ARBA00004383"/>
    </source>
</evidence>
<sequence length="272" mass="30689">MIDILKFMGPEGLFISFLVVLIGIVQLFRVIISKQNNLSPLSKSNPLVKKYDDVNLDKYTNFFRMLGLSIGLTIILAAFEYPTPESVLITLDDTSFFIDDEVDSAFVLPEPKIPQPKKVPKVVIIPVDDSEEETLDIEIEIPEDFDSETVIETYEPDAEEEEEKVENEVHVIVEKTASFKGGMGKFYKWLGKKIKYPSQAKRMGVSGKVFVEFIIERDGSLSNLKVVRGIGAGCDEEAVRVLKACPKWSPGEQRGRPVRQKMVLPISFRLQN</sequence>
<feature type="transmembrane region" description="Helical" evidence="10">
    <location>
        <begin position="62"/>
        <end position="79"/>
    </location>
</feature>
<organism evidence="12 13">
    <name type="scientific">Flammeovirga aprica JL-4</name>
    <dbReference type="NCBI Taxonomy" id="694437"/>
    <lineage>
        <taxon>Bacteria</taxon>
        <taxon>Pseudomonadati</taxon>
        <taxon>Bacteroidota</taxon>
        <taxon>Cytophagia</taxon>
        <taxon>Cytophagales</taxon>
        <taxon>Flammeovirgaceae</taxon>
        <taxon>Flammeovirga</taxon>
    </lineage>
</organism>
<evidence type="ECO:0000313" key="13">
    <source>
        <dbReference type="Proteomes" id="UP000576082"/>
    </source>
</evidence>
<accession>A0A7X9RVA8</accession>
<dbReference type="InterPro" id="IPR006260">
    <property type="entry name" value="TonB/TolA_C"/>
</dbReference>
<evidence type="ECO:0000313" key="12">
    <source>
        <dbReference type="EMBL" id="NME69352.1"/>
    </source>
</evidence>
<comment type="similarity">
    <text evidence="2">Belongs to the TonB family.</text>
</comment>
<evidence type="ECO:0000256" key="6">
    <source>
        <dbReference type="ARBA" id="ARBA00022692"/>
    </source>
</evidence>
<dbReference type="GO" id="GO:0031992">
    <property type="term" value="F:energy transducer activity"/>
    <property type="evidence" value="ECO:0007669"/>
    <property type="project" value="InterPro"/>
</dbReference>
<dbReference type="AlphaFoldDB" id="A0A7X9RVA8"/>
<dbReference type="NCBIfam" id="TIGR01352">
    <property type="entry name" value="tonB_Cterm"/>
    <property type="match status" value="1"/>
</dbReference>
<reference evidence="12 13" key="1">
    <citation type="submission" date="2020-04" db="EMBL/GenBank/DDBJ databases">
        <title>Flammeovirga sp. SR4, a novel species isolated from seawater.</title>
        <authorList>
            <person name="Wang X."/>
        </authorList>
    </citation>
    <scope>NUCLEOTIDE SEQUENCE [LARGE SCALE GENOMIC DNA]</scope>
    <source>
        <strain evidence="12 13">ATCC 23126</strain>
    </source>
</reference>
<keyword evidence="7" id="KW-0653">Protein transport</keyword>
<comment type="caution">
    <text evidence="12">The sequence shown here is derived from an EMBL/GenBank/DDBJ whole genome shotgun (WGS) entry which is preliminary data.</text>
</comment>
<dbReference type="GO" id="GO:0030288">
    <property type="term" value="C:outer membrane-bounded periplasmic space"/>
    <property type="evidence" value="ECO:0007669"/>
    <property type="project" value="InterPro"/>
</dbReference>
<dbReference type="PRINTS" id="PR01374">
    <property type="entry name" value="TONBPROTEIN"/>
</dbReference>
<feature type="transmembrane region" description="Helical" evidence="10">
    <location>
        <begin position="12"/>
        <end position="32"/>
    </location>
</feature>
<evidence type="ECO:0000256" key="3">
    <source>
        <dbReference type="ARBA" id="ARBA00022448"/>
    </source>
</evidence>
<dbReference type="Pfam" id="PF03544">
    <property type="entry name" value="TonB_C"/>
    <property type="match status" value="1"/>
</dbReference>
<dbReference type="InterPro" id="IPR003538">
    <property type="entry name" value="TonB"/>
</dbReference>
<dbReference type="GO" id="GO:0055085">
    <property type="term" value="P:transmembrane transport"/>
    <property type="evidence" value="ECO:0007669"/>
    <property type="project" value="InterPro"/>
</dbReference>
<dbReference type="PANTHER" id="PTHR33446:SF2">
    <property type="entry name" value="PROTEIN TONB"/>
    <property type="match status" value="1"/>
</dbReference>
<dbReference type="PANTHER" id="PTHR33446">
    <property type="entry name" value="PROTEIN TONB-RELATED"/>
    <property type="match status" value="1"/>
</dbReference>